<evidence type="ECO:0000313" key="3">
    <source>
        <dbReference type="Proteomes" id="UP001597417"/>
    </source>
</evidence>
<dbReference type="InterPro" id="IPR051043">
    <property type="entry name" value="Sulfatase_Mod_Factor_Kinase"/>
</dbReference>
<dbReference type="Proteomes" id="UP001597417">
    <property type="component" value="Unassembled WGS sequence"/>
</dbReference>
<accession>A0ABW5FK87</accession>
<dbReference type="Gene3D" id="3.40.50.300">
    <property type="entry name" value="P-loop containing nucleotide triphosphate hydrolases"/>
    <property type="match status" value="1"/>
</dbReference>
<dbReference type="Pfam" id="PF05729">
    <property type="entry name" value="NACHT"/>
    <property type="match status" value="1"/>
</dbReference>
<dbReference type="InterPro" id="IPR007111">
    <property type="entry name" value="NACHT_NTPase"/>
</dbReference>
<dbReference type="PANTHER" id="PTHR23150:SF19">
    <property type="entry name" value="FORMYLGLYCINE-GENERATING ENZYME"/>
    <property type="match status" value="1"/>
</dbReference>
<comment type="caution">
    <text evidence="2">The sequence shown here is derived from an EMBL/GenBank/DDBJ whole genome shotgun (WGS) entry which is preliminary data.</text>
</comment>
<name>A0ABW5FK87_9PSEU</name>
<reference evidence="3" key="1">
    <citation type="journal article" date="2019" name="Int. J. Syst. Evol. Microbiol.">
        <title>The Global Catalogue of Microorganisms (GCM) 10K type strain sequencing project: providing services to taxonomists for standard genome sequencing and annotation.</title>
        <authorList>
            <consortium name="The Broad Institute Genomics Platform"/>
            <consortium name="The Broad Institute Genome Sequencing Center for Infectious Disease"/>
            <person name="Wu L."/>
            <person name="Ma J."/>
        </authorList>
    </citation>
    <scope>NUCLEOTIDE SEQUENCE [LARGE SCALE GENOMIC DNA]</scope>
    <source>
        <strain evidence="3">CGMCC 4.7645</strain>
    </source>
</reference>
<gene>
    <name evidence="2" type="ORF">ACFSXZ_03535</name>
</gene>
<feature type="domain" description="NACHT" evidence="1">
    <location>
        <begin position="320"/>
        <end position="439"/>
    </location>
</feature>
<dbReference type="Pfam" id="PF03781">
    <property type="entry name" value="FGE-sulfatase"/>
    <property type="match status" value="1"/>
</dbReference>
<dbReference type="InterPro" id="IPR005532">
    <property type="entry name" value="SUMF_dom"/>
</dbReference>
<dbReference type="PROSITE" id="PS50837">
    <property type="entry name" value="NACHT"/>
    <property type="match status" value="1"/>
</dbReference>
<sequence length="890" mass="99579">MNQYLDERLTRLKTELGDHTRIARHLGLDFERPIQSLGDGYPENAISWVGKITERLLKQLWRHHNVNGDPGSKSLGELIRGCRPYLRGPSVLDALGDIQRLRNRSAHDGYQVAEEDALMSVRRLLEVLVWFTNTGSEALTGAAPRLAPTVAQRAEFLSGLYLTMGYRLTKRFELSAHTVYQLFCREVGVRSEYVELLLTGDIAELQQVLGATGGELLETRLPKMTRFLVLEDGQETDVTEVLGRDDYRVVTFDEFLATIIDIDRHLAEIETAHPRLPTDRGQLRAISGDLLRTDGRTGEIRHEEVGDTSALLEDFASTSANVLVVGRPGSGKSSLLKQLVTSSSVASTRRHRFFFDLRLKGREEDATEFVTRTLASCMRVERGRVFDVFHYLIRSGSVLCALDGIDEAVPENTLEGFLALFAELAQVLSAESAVVMSSRVSFLEDSPHVRQLLDSRALVSERLVQQLHTRGVDPLRLPKFSALRLHDVTGEAGQQGSPLEFRLAIDQSQAPASGPRLEELVSAYVEQTVQVAGIADPARLVAVLGRGFLFGQSTFTLLELCNELGMDVFEGSRLEFEAFRLRKLFYPVDATSVALQHSVFQEFFAAAYLRDRQARDALAESDQGVVLTEQVRAFLHHATLRSDSVGRDDCVLEPGTHLVGPSHHLLLRRVAKPVRFDLHPVTVGRYKQFLAAVAEHGSADWDHPDKPSDYTHDPWYARLQHPDYYENPMYDDHPAICVNWWSAYAFARFEGKRLPTALEWEAAARGDDGRLFPWGDEVDLDAVNCADGWSGRPLVTYEAWKDDIDRGGLRNAMPTSVHDHGRNRSPIGVRGMAGNVWEWTATVFDDLNEAAICGGSYDNPYRAVQTWSKGLFRRRGSSNAVGFRCVEDLP</sequence>
<dbReference type="RefSeq" id="WP_378261150.1">
    <property type="nucleotide sequence ID" value="NZ_JBHUKR010000004.1"/>
</dbReference>
<dbReference type="InterPro" id="IPR016187">
    <property type="entry name" value="CTDL_fold"/>
</dbReference>
<dbReference type="InterPro" id="IPR027417">
    <property type="entry name" value="P-loop_NTPase"/>
</dbReference>
<dbReference type="InterPro" id="IPR042095">
    <property type="entry name" value="SUMF_sf"/>
</dbReference>
<proteinExistence type="predicted"/>
<evidence type="ECO:0000259" key="1">
    <source>
        <dbReference type="PROSITE" id="PS50837"/>
    </source>
</evidence>
<keyword evidence="3" id="KW-1185">Reference proteome</keyword>
<dbReference type="SUPFAM" id="SSF52540">
    <property type="entry name" value="P-loop containing nucleoside triphosphate hydrolases"/>
    <property type="match status" value="1"/>
</dbReference>
<protein>
    <submittedName>
        <fullName evidence="2">SUMF1/EgtB/PvdO family nonheme iron enzyme</fullName>
    </submittedName>
</protein>
<organism evidence="2 3">
    <name type="scientific">Amycolatopsis pigmentata</name>
    <dbReference type="NCBI Taxonomy" id="450801"/>
    <lineage>
        <taxon>Bacteria</taxon>
        <taxon>Bacillati</taxon>
        <taxon>Actinomycetota</taxon>
        <taxon>Actinomycetes</taxon>
        <taxon>Pseudonocardiales</taxon>
        <taxon>Pseudonocardiaceae</taxon>
        <taxon>Amycolatopsis</taxon>
    </lineage>
</organism>
<dbReference type="Gene3D" id="3.90.1580.10">
    <property type="entry name" value="paralog of FGE (formylglycine-generating enzyme)"/>
    <property type="match status" value="1"/>
</dbReference>
<dbReference type="SUPFAM" id="SSF56436">
    <property type="entry name" value="C-type lectin-like"/>
    <property type="match status" value="1"/>
</dbReference>
<dbReference type="PANTHER" id="PTHR23150">
    <property type="entry name" value="SULFATASE MODIFYING FACTOR 1, 2"/>
    <property type="match status" value="1"/>
</dbReference>
<evidence type="ECO:0000313" key="2">
    <source>
        <dbReference type="EMBL" id="MFD2415395.1"/>
    </source>
</evidence>
<dbReference type="EMBL" id="JBHUKR010000004">
    <property type="protein sequence ID" value="MFD2415395.1"/>
    <property type="molecule type" value="Genomic_DNA"/>
</dbReference>